<feature type="transmembrane region" description="Helical" evidence="6">
    <location>
        <begin position="6"/>
        <end position="22"/>
    </location>
</feature>
<evidence type="ECO:0000256" key="6">
    <source>
        <dbReference type="SAM" id="Phobius"/>
    </source>
</evidence>
<keyword evidence="4 6" id="KW-0472">Membrane</keyword>
<evidence type="ECO:0000256" key="5">
    <source>
        <dbReference type="RuleBase" id="RU000320"/>
    </source>
</evidence>
<gene>
    <name evidence="9" type="primary">nuoL</name>
    <name evidence="9" type="ORF">JW984_01795</name>
</gene>
<sequence length="643" mass="69987">MDNVIWIIPLLPLAGFLINGLGGRRLPDWLVSLVGVSLPVASFVLSVWAFLKLLKLGEGAEVTCTLYTWIFSGDFQVSLAFLLDPLSAVMALVVSGVGSAIHLYSVGYMHDDKSFARYFSFLNLFLFSMLVLVLAEDLVLLFLGWEGVGLCSYLLIGFWFDDMEKAKAGKKAFIVNRIGDFGFFIGMALIVLTIGTLNVPGMKEILESNPGVITTGMATAITLFLFVGATGKSAQIPLYVWLPDAMAGPTPVSALIHAATMVTAGVYMIARLNFLYVLAPTTMIIVALIGSLTALYAATIGIAQNDIKKVLAYSTISQLGYMFTAVGVGAFASGIFHLMTHAFFKALLFLGAGSVIHAMSGEQDIRKMGGLREKMPVTFWTFLIATLAISGIPPLAGFFSKDEILWKAFSTHLGGIGVLFWALGLVAAVVTAFYMFRLFFMAFTGESRASEDVKKHIHESPVSMSSVLILLGILSAVGGFIGVPELLGGHNTFERFLEPVLPHLGSRFSEHDAHLWEIVLLALSLVAAATGIFLAYVMYVKKTDIPKNFAKNYKAIYQLVYDKYRIDELYDRVFIRPFFALGRIFSGVVDLWIIDGIVRLVTAMTAGLGRAFNVSQAGDVRVYGRVLLGGLLLILIIVVFGRV</sequence>
<dbReference type="GO" id="GO:0012505">
    <property type="term" value="C:endomembrane system"/>
    <property type="evidence" value="ECO:0007669"/>
    <property type="project" value="UniProtKB-SubCell"/>
</dbReference>
<keyword evidence="3 6" id="KW-1133">Transmembrane helix</keyword>
<feature type="transmembrane region" description="Helical" evidence="6">
    <location>
        <begin position="338"/>
        <end position="356"/>
    </location>
</feature>
<dbReference type="GO" id="GO:0016020">
    <property type="term" value="C:membrane"/>
    <property type="evidence" value="ECO:0007669"/>
    <property type="project" value="UniProtKB-SubCell"/>
</dbReference>
<dbReference type="GO" id="GO:0008137">
    <property type="term" value="F:NADH dehydrogenase (ubiquinone) activity"/>
    <property type="evidence" value="ECO:0007669"/>
    <property type="project" value="InterPro"/>
</dbReference>
<dbReference type="PRINTS" id="PR01435">
    <property type="entry name" value="NPOXDRDTASE5"/>
</dbReference>
<dbReference type="PRINTS" id="PR01434">
    <property type="entry name" value="NADHDHGNASE5"/>
</dbReference>
<dbReference type="GO" id="GO:0042773">
    <property type="term" value="P:ATP synthesis coupled electron transport"/>
    <property type="evidence" value="ECO:0007669"/>
    <property type="project" value="InterPro"/>
</dbReference>
<feature type="transmembrane region" description="Helical" evidence="6">
    <location>
        <begin position="276"/>
        <end position="298"/>
    </location>
</feature>
<feature type="transmembrane region" description="Helical" evidence="6">
    <location>
        <begin position="118"/>
        <end position="135"/>
    </location>
</feature>
<feature type="transmembrane region" description="Helical" evidence="6">
    <location>
        <begin position="86"/>
        <end position="106"/>
    </location>
</feature>
<proteinExistence type="predicted"/>
<feature type="domain" description="NADH-Ubiquinone oxidoreductase (complex I) chain 5 N-terminal" evidence="8">
    <location>
        <begin position="69"/>
        <end position="119"/>
    </location>
</feature>
<dbReference type="GO" id="GO:0003954">
    <property type="term" value="F:NADH dehydrogenase activity"/>
    <property type="evidence" value="ECO:0007669"/>
    <property type="project" value="TreeGrafter"/>
</dbReference>
<comment type="caution">
    <text evidence="9">The sequence shown here is derived from an EMBL/GenBank/DDBJ whole genome shotgun (WGS) entry which is preliminary data.</text>
</comment>
<feature type="transmembrane region" description="Helical" evidence="6">
    <location>
        <begin position="29"/>
        <end position="51"/>
    </location>
</feature>
<feature type="transmembrane region" description="Helical" evidence="6">
    <location>
        <begin position="141"/>
        <end position="160"/>
    </location>
</feature>
<feature type="transmembrane region" description="Helical" evidence="6">
    <location>
        <begin position="310"/>
        <end position="332"/>
    </location>
</feature>
<comment type="subcellular location">
    <subcellularLocation>
        <location evidence="1">Endomembrane system</location>
        <topology evidence="1">Multi-pass membrane protein</topology>
    </subcellularLocation>
    <subcellularLocation>
        <location evidence="5">Membrane</location>
        <topology evidence="5">Multi-pass membrane protein</topology>
    </subcellularLocation>
</comment>
<dbReference type="PANTHER" id="PTHR42829">
    <property type="entry name" value="NADH-UBIQUINONE OXIDOREDUCTASE CHAIN 5"/>
    <property type="match status" value="1"/>
</dbReference>
<evidence type="ECO:0000313" key="9">
    <source>
        <dbReference type="EMBL" id="MBN1571909.1"/>
    </source>
</evidence>
<name>A0A9D8PLU6_9DELT</name>
<feature type="transmembrane region" description="Helical" evidence="6">
    <location>
        <begin position="211"/>
        <end position="231"/>
    </location>
</feature>
<dbReference type="InterPro" id="IPR018393">
    <property type="entry name" value="NADHpl_OxRdtase_5_subgr"/>
</dbReference>
<dbReference type="NCBIfam" id="NF005141">
    <property type="entry name" value="PRK06590.1"/>
    <property type="match status" value="1"/>
</dbReference>
<feature type="transmembrane region" description="Helical" evidence="6">
    <location>
        <begin position="181"/>
        <end position="199"/>
    </location>
</feature>
<evidence type="ECO:0000256" key="2">
    <source>
        <dbReference type="ARBA" id="ARBA00022692"/>
    </source>
</evidence>
<dbReference type="Gene3D" id="1.20.5.2700">
    <property type="match status" value="1"/>
</dbReference>
<dbReference type="Pfam" id="PF00662">
    <property type="entry name" value="Proton_antipo_N"/>
    <property type="match status" value="1"/>
</dbReference>
<keyword evidence="2 5" id="KW-0812">Transmembrane</keyword>
<protein>
    <submittedName>
        <fullName evidence="9">NADH-quinone oxidoreductase subunit L</fullName>
    </submittedName>
</protein>
<organism evidence="9 10">
    <name type="scientific">Candidatus Zymogenus saltonus</name>
    <dbReference type="NCBI Taxonomy" id="2844893"/>
    <lineage>
        <taxon>Bacteria</taxon>
        <taxon>Deltaproteobacteria</taxon>
        <taxon>Candidatus Zymogenia</taxon>
        <taxon>Candidatus Zymogeniales</taxon>
        <taxon>Candidatus Zymogenaceae</taxon>
        <taxon>Candidatus Zymogenus</taxon>
    </lineage>
</organism>
<evidence type="ECO:0000256" key="4">
    <source>
        <dbReference type="ARBA" id="ARBA00023136"/>
    </source>
</evidence>
<evidence type="ECO:0000259" key="8">
    <source>
        <dbReference type="Pfam" id="PF00662"/>
    </source>
</evidence>
<feature type="transmembrane region" description="Helical" evidence="6">
    <location>
        <begin position="573"/>
        <end position="594"/>
    </location>
</feature>
<evidence type="ECO:0000256" key="3">
    <source>
        <dbReference type="ARBA" id="ARBA00022989"/>
    </source>
</evidence>
<reference evidence="9" key="1">
    <citation type="journal article" date="2021" name="Environ. Microbiol.">
        <title>Genomic characterization of three novel Desulfobacterota classes expand the metabolic and phylogenetic diversity of the phylum.</title>
        <authorList>
            <person name="Murphy C.L."/>
            <person name="Biggerstaff J."/>
            <person name="Eichhorn A."/>
            <person name="Ewing E."/>
            <person name="Shahan R."/>
            <person name="Soriano D."/>
            <person name="Stewart S."/>
            <person name="VanMol K."/>
            <person name="Walker R."/>
            <person name="Walters P."/>
            <person name="Elshahed M.S."/>
            <person name="Youssef N.H."/>
        </authorList>
    </citation>
    <scope>NUCLEOTIDE SEQUENCE</scope>
    <source>
        <strain evidence="9">Zod_Metabat.24</strain>
    </source>
</reference>
<dbReference type="GO" id="GO:0015990">
    <property type="term" value="P:electron transport coupled proton transport"/>
    <property type="evidence" value="ECO:0007669"/>
    <property type="project" value="TreeGrafter"/>
</dbReference>
<dbReference type="InterPro" id="IPR001750">
    <property type="entry name" value="ND/Mrp_TM"/>
</dbReference>
<feature type="domain" description="NADH:quinone oxidoreductase/Mrp antiporter transmembrane" evidence="7">
    <location>
        <begin position="135"/>
        <end position="416"/>
    </location>
</feature>
<dbReference type="AlphaFoldDB" id="A0A9D8PLU6"/>
<dbReference type="PANTHER" id="PTHR42829:SF2">
    <property type="entry name" value="NADH-UBIQUINONE OXIDOREDUCTASE CHAIN 5"/>
    <property type="match status" value="1"/>
</dbReference>
<dbReference type="EMBL" id="JAFGIX010000009">
    <property type="protein sequence ID" value="MBN1571909.1"/>
    <property type="molecule type" value="Genomic_DNA"/>
</dbReference>
<feature type="transmembrane region" description="Helical" evidence="6">
    <location>
        <begin position="419"/>
        <end position="440"/>
    </location>
</feature>
<dbReference type="Proteomes" id="UP000809273">
    <property type="component" value="Unassembled WGS sequence"/>
</dbReference>
<evidence type="ECO:0000259" key="7">
    <source>
        <dbReference type="Pfam" id="PF00361"/>
    </source>
</evidence>
<dbReference type="NCBIfam" id="TIGR01974">
    <property type="entry name" value="NDH_I_L"/>
    <property type="match status" value="1"/>
</dbReference>
<feature type="transmembrane region" description="Helical" evidence="6">
    <location>
        <begin position="518"/>
        <end position="539"/>
    </location>
</feature>
<evidence type="ECO:0000313" key="10">
    <source>
        <dbReference type="Proteomes" id="UP000809273"/>
    </source>
</evidence>
<dbReference type="InterPro" id="IPR003945">
    <property type="entry name" value="NU5C-like"/>
</dbReference>
<feature type="transmembrane region" description="Helical" evidence="6">
    <location>
        <begin position="622"/>
        <end position="641"/>
    </location>
</feature>
<accession>A0A9D8PLU6</accession>
<evidence type="ECO:0000256" key="1">
    <source>
        <dbReference type="ARBA" id="ARBA00004127"/>
    </source>
</evidence>
<dbReference type="Pfam" id="PF00361">
    <property type="entry name" value="Proton_antipo_M"/>
    <property type="match status" value="1"/>
</dbReference>
<dbReference type="InterPro" id="IPR001516">
    <property type="entry name" value="Proton_antipo_N"/>
</dbReference>
<feature type="transmembrane region" description="Helical" evidence="6">
    <location>
        <begin position="461"/>
        <end position="483"/>
    </location>
</feature>
<feature type="transmembrane region" description="Helical" evidence="6">
    <location>
        <begin position="377"/>
        <end position="399"/>
    </location>
</feature>
<reference evidence="9" key="2">
    <citation type="submission" date="2021-01" db="EMBL/GenBank/DDBJ databases">
        <authorList>
            <person name="Hahn C.R."/>
            <person name="Youssef N.H."/>
            <person name="Elshahed M."/>
        </authorList>
    </citation>
    <scope>NUCLEOTIDE SEQUENCE</scope>
    <source>
        <strain evidence="9">Zod_Metabat.24</strain>
    </source>
</reference>